<proteinExistence type="predicted"/>
<dbReference type="EMBL" id="BSQG01000002">
    <property type="protein sequence ID" value="GLU47084.1"/>
    <property type="molecule type" value="Genomic_DNA"/>
</dbReference>
<organism evidence="1 2">
    <name type="scientific">Nocardiopsis ansamitocini</name>
    <dbReference type="NCBI Taxonomy" id="1670832"/>
    <lineage>
        <taxon>Bacteria</taxon>
        <taxon>Bacillati</taxon>
        <taxon>Actinomycetota</taxon>
        <taxon>Actinomycetes</taxon>
        <taxon>Streptosporangiales</taxon>
        <taxon>Nocardiopsidaceae</taxon>
        <taxon>Nocardiopsis</taxon>
    </lineage>
</organism>
<dbReference type="AlphaFoldDB" id="A0A9W6P4C1"/>
<comment type="caution">
    <text evidence="1">The sequence shown here is derived from an EMBL/GenBank/DDBJ whole genome shotgun (WGS) entry which is preliminary data.</text>
</comment>
<evidence type="ECO:0000313" key="1">
    <source>
        <dbReference type="EMBL" id="GLU47084.1"/>
    </source>
</evidence>
<keyword evidence="2" id="KW-1185">Reference proteome</keyword>
<sequence length="158" mass="17663">MLRTLPGRTDLEWGRGVQNIDLTNPDIDFLIAGNTLQAPKENKAEVVALGIRLPDQPLTSLERHRLEHTGPRANPIDFEGALVGLEVSTVLAAESERGMRTGHTVLPVLEPVFFREIMSAEYSLYHIRFYPNFNLDSSFQQDRMSVLLCPTACGHAIH</sequence>
<dbReference type="Proteomes" id="UP001165092">
    <property type="component" value="Unassembled WGS sequence"/>
</dbReference>
<name>A0A9W6P4C1_9ACTN</name>
<evidence type="ECO:0000313" key="2">
    <source>
        <dbReference type="Proteomes" id="UP001165092"/>
    </source>
</evidence>
<accession>A0A9W6P4C1</accession>
<gene>
    <name evidence="1" type="ORF">Nans01_14350</name>
</gene>
<reference evidence="1" key="1">
    <citation type="submission" date="2023-02" db="EMBL/GenBank/DDBJ databases">
        <title>Nocardiopsis ansamitocini NBRC 112285.</title>
        <authorList>
            <person name="Ichikawa N."/>
            <person name="Sato H."/>
            <person name="Tonouchi N."/>
        </authorList>
    </citation>
    <scope>NUCLEOTIDE SEQUENCE</scope>
    <source>
        <strain evidence="1">NBRC 112285</strain>
    </source>
</reference>
<protein>
    <submittedName>
        <fullName evidence="1">Uncharacterized protein</fullName>
    </submittedName>
</protein>